<keyword evidence="1" id="KW-0175">Coiled coil</keyword>
<accession>A0A4Y9A9V1</accession>
<dbReference type="PANTHER" id="PTHR34822:SF1">
    <property type="entry name" value="GRPB FAMILY PROTEIN"/>
    <property type="match status" value="1"/>
</dbReference>
<dbReference type="Gene3D" id="3.30.460.10">
    <property type="entry name" value="Beta Polymerase, domain 2"/>
    <property type="match status" value="1"/>
</dbReference>
<name>A0A4Y9A9V1_9BACI</name>
<keyword evidence="3" id="KW-1185">Reference proteome</keyword>
<sequence>MLGLPKGEVFLVPWTEDWLKEFLLEKGRIQEKIGKYILAIHHIGSTAVEGLSAKPIIDIAVEIKEFNDGKHCVSLLESLGYSYKGTNILPDRHYFNKGEPRTHQIHMYQSGNRFLMEQLKFRDYLRNNDKARMEYQELKMNLSKANKNDKHKYADEKTDFVKSILEKI</sequence>
<dbReference type="AlphaFoldDB" id="A0A4Y9A9V1"/>
<dbReference type="RefSeq" id="WP_135111903.1">
    <property type="nucleotide sequence ID" value="NZ_SRHY01000103.1"/>
</dbReference>
<feature type="coiled-coil region" evidence="1">
    <location>
        <begin position="121"/>
        <end position="148"/>
    </location>
</feature>
<protein>
    <submittedName>
        <fullName evidence="2">GrpB family protein</fullName>
    </submittedName>
</protein>
<proteinExistence type="predicted"/>
<dbReference type="Pfam" id="PF04229">
    <property type="entry name" value="GrpB"/>
    <property type="match status" value="1"/>
</dbReference>
<comment type="caution">
    <text evidence="2">The sequence shown here is derived from an EMBL/GenBank/DDBJ whole genome shotgun (WGS) entry which is preliminary data.</text>
</comment>
<evidence type="ECO:0000313" key="3">
    <source>
        <dbReference type="Proteomes" id="UP000298484"/>
    </source>
</evidence>
<dbReference type="Proteomes" id="UP000298484">
    <property type="component" value="Unassembled WGS sequence"/>
</dbReference>
<dbReference type="EMBL" id="SRHY01000103">
    <property type="protein sequence ID" value="TFJ89938.1"/>
    <property type="molecule type" value="Genomic_DNA"/>
</dbReference>
<dbReference type="InterPro" id="IPR007344">
    <property type="entry name" value="GrpB/CoaE"/>
</dbReference>
<gene>
    <name evidence="2" type="ORF">E4U82_19495</name>
</gene>
<dbReference type="OrthoDB" id="9799092at2"/>
<dbReference type="PANTHER" id="PTHR34822">
    <property type="entry name" value="GRPB DOMAIN PROTEIN (AFU_ORTHOLOGUE AFUA_1G01530)"/>
    <property type="match status" value="1"/>
</dbReference>
<dbReference type="InterPro" id="IPR043519">
    <property type="entry name" value="NT_sf"/>
</dbReference>
<evidence type="ECO:0000256" key="1">
    <source>
        <dbReference type="SAM" id="Coils"/>
    </source>
</evidence>
<evidence type="ECO:0000313" key="2">
    <source>
        <dbReference type="EMBL" id="TFJ89938.1"/>
    </source>
</evidence>
<dbReference type="SUPFAM" id="SSF81301">
    <property type="entry name" value="Nucleotidyltransferase"/>
    <property type="match status" value="1"/>
</dbReference>
<organism evidence="2 3">
    <name type="scientific">Lentibacillus salicampi</name>
    <dbReference type="NCBI Taxonomy" id="175306"/>
    <lineage>
        <taxon>Bacteria</taxon>
        <taxon>Bacillati</taxon>
        <taxon>Bacillota</taxon>
        <taxon>Bacilli</taxon>
        <taxon>Bacillales</taxon>
        <taxon>Bacillaceae</taxon>
        <taxon>Lentibacillus</taxon>
    </lineage>
</organism>
<reference evidence="2 3" key="1">
    <citation type="submission" date="2019-03" db="EMBL/GenBank/DDBJ databases">
        <title>Genome sequence of Lentibacillus salicampi ATCC BAA-719.</title>
        <authorList>
            <person name="Maclea K.S."/>
            <person name="Simoes Junior M."/>
        </authorList>
    </citation>
    <scope>NUCLEOTIDE SEQUENCE [LARGE SCALE GENOMIC DNA]</scope>
    <source>
        <strain evidence="2 3">ATCC BAA-719</strain>
    </source>
</reference>